<organism evidence="1 2">
    <name type="scientific">Hordeum vulgare subsp. vulgare</name>
    <name type="common">Domesticated barley</name>
    <dbReference type="NCBI Taxonomy" id="112509"/>
    <lineage>
        <taxon>Eukaryota</taxon>
        <taxon>Viridiplantae</taxon>
        <taxon>Streptophyta</taxon>
        <taxon>Embryophyta</taxon>
        <taxon>Tracheophyta</taxon>
        <taxon>Spermatophyta</taxon>
        <taxon>Magnoliopsida</taxon>
        <taxon>Liliopsida</taxon>
        <taxon>Poales</taxon>
        <taxon>Poaceae</taxon>
        <taxon>BOP clade</taxon>
        <taxon>Pooideae</taxon>
        <taxon>Triticodae</taxon>
        <taxon>Triticeae</taxon>
        <taxon>Hordeinae</taxon>
        <taxon>Hordeum</taxon>
    </lineage>
</organism>
<name>A0A8I6WTT4_HORVV</name>
<proteinExistence type="predicted"/>
<evidence type="ECO:0000313" key="1">
    <source>
        <dbReference type="EnsemblPlants" id="HORVU.MOREX.r3.3HG0292120.1.CDS1"/>
    </source>
</evidence>
<protein>
    <submittedName>
        <fullName evidence="1">Uncharacterized protein</fullName>
    </submittedName>
</protein>
<dbReference type="Proteomes" id="UP000011116">
    <property type="component" value="Chromosome 3H"/>
</dbReference>
<reference evidence="2" key="1">
    <citation type="journal article" date="2012" name="Nature">
        <title>A physical, genetic and functional sequence assembly of the barley genome.</title>
        <authorList>
            <consortium name="The International Barley Genome Sequencing Consortium"/>
            <person name="Mayer K.F."/>
            <person name="Waugh R."/>
            <person name="Brown J.W."/>
            <person name="Schulman A."/>
            <person name="Langridge P."/>
            <person name="Platzer M."/>
            <person name="Fincher G.B."/>
            <person name="Muehlbauer G.J."/>
            <person name="Sato K."/>
            <person name="Close T.J."/>
            <person name="Wise R.P."/>
            <person name="Stein N."/>
        </authorList>
    </citation>
    <scope>NUCLEOTIDE SEQUENCE [LARGE SCALE GENOMIC DNA]</scope>
    <source>
        <strain evidence="2">cv. Morex</strain>
    </source>
</reference>
<dbReference type="AlphaFoldDB" id="A0A8I6WTT4"/>
<sequence length="81" mass="8832">MHGLGKFGGVMLLICYNLCDCHLTMFITAVPVCKRVTLLGIRLLELCIISDYSNTVGLDQSRAYDKGVVKGGVWLVILGSQ</sequence>
<reference evidence="1" key="2">
    <citation type="submission" date="2020-10" db="EMBL/GenBank/DDBJ databases">
        <authorList>
            <person name="Scholz U."/>
            <person name="Mascher M."/>
            <person name="Fiebig A."/>
        </authorList>
    </citation>
    <scope>NUCLEOTIDE SEQUENCE [LARGE SCALE GENOMIC DNA]</scope>
    <source>
        <strain evidence="1">cv. Morex</strain>
    </source>
</reference>
<dbReference type="Gramene" id="HORVU.MOREX.r3.3HG0292120.1">
    <property type="protein sequence ID" value="HORVU.MOREX.r3.3HG0292120.1.CDS1"/>
    <property type="gene ID" value="HORVU.MOREX.r3.3HG0292120"/>
</dbReference>
<reference evidence="1" key="3">
    <citation type="submission" date="2022-01" db="UniProtKB">
        <authorList>
            <consortium name="EnsemblPlants"/>
        </authorList>
    </citation>
    <scope>IDENTIFICATION</scope>
    <source>
        <strain evidence="1">subsp. vulgare</strain>
    </source>
</reference>
<keyword evidence="2" id="KW-1185">Reference proteome</keyword>
<dbReference type="EnsemblPlants" id="HORVU.MOREX.r3.3HG0292120.1">
    <property type="protein sequence ID" value="HORVU.MOREX.r3.3HG0292120.1.CDS1"/>
    <property type="gene ID" value="HORVU.MOREX.r3.3HG0292120"/>
</dbReference>
<dbReference type="Gramene" id="HORVU.MOREX.r2.3HG0242900.1">
    <property type="protein sequence ID" value="HORVU.MOREX.r2.3HG0242900.1.CDS.1"/>
    <property type="gene ID" value="HORVU.MOREX.r2.3HG0242900"/>
</dbReference>
<accession>A0A8I6WTT4</accession>
<evidence type="ECO:0000313" key="2">
    <source>
        <dbReference type="Proteomes" id="UP000011116"/>
    </source>
</evidence>